<dbReference type="InParanoid" id="K1PJN3"/>
<name>K1PJN3_MAGGI</name>
<dbReference type="EMBL" id="JH816968">
    <property type="protein sequence ID" value="EKC24212.1"/>
    <property type="molecule type" value="Genomic_DNA"/>
</dbReference>
<dbReference type="GO" id="GO:0005737">
    <property type="term" value="C:cytoplasm"/>
    <property type="evidence" value="ECO:0007669"/>
    <property type="project" value="TreeGrafter"/>
</dbReference>
<protein>
    <submittedName>
        <fullName evidence="2">Sterile alpha motif domain-containing protein 9</fullName>
    </submittedName>
</protein>
<sequence length="660" mass="75629">MNNKVPQSICGDSMAVKDTSPSVEAAARGTSNIEESHVGNFNDDGSLPPEVVNFSDIIQDQEIGVLEKIDAKELDMAKDSSRLGQCSGSLTQTAGVSRKSLENDVSLWLKTAVGLDDKVFEKYESLQELNGLTLFSYGGENAPTVFASESRVPMRIAIRILCIRDGIHEKRSNPLLKFTSEQISEFLNEIFVKRDRKCVKLLREHIIKWNIDGLIFYAYKDGKEFQSDFHDLDIDGIYFRKAIIMRNERFKVPTHTYLPFCDEVQKALSKSITKETRSMDNSISNSKLQHPVQEESSNELYANKYKKLLCPMLSLDESIVRKLCKPCMMYVIYGSLTNPNDEFEKKFAFFLVCEKDEFKEKAQQKILWEKINESIRSRGFDLLTQDQRNNLSGGNDMPKNQCNFLYVMEKSWEVIKGLFGILLTTKNIFESKEKRFVTNLSNDPASPQQFYFAFRTSEEYFVFDPENYSKGFERQIHKNLSNKFQRTEKNEYSFQCPTKVLPVQEGSVGNGEIHPINHLHARKEEAETKQINIRYPRKFKESSENVKYQVGSILNQPECGGQVSSRALEFKSLFTCIKFKKENRFIKFQTETLRFASACLNSRVNGTIYFGVADSVGKEYKHGEVVGCKITEIEDDTRNAFTILRVVSPYCDVKVHVGQV</sequence>
<reference evidence="2" key="1">
    <citation type="journal article" date="2012" name="Nature">
        <title>The oyster genome reveals stress adaptation and complexity of shell formation.</title>
        <authorList>
            <person name="Zhang G."/>
            <person name="Fang X."/>
            <person name="Guo X."/>
            <person name="Li L."/>
            <person name="Luo R."/>
            <person name="Xu F."/>
            <person name="Yang P."/>
            <person name="Zhang L."/>
            <person name="Wang X."/>
            <person name="Qi H."/>
            <person name="Xiong Z."/>
            <person name="Que H."/>
            <person name="Xie Y."/>
            <person name="Holland P.W."/>
            <person name="Paps J."/>
            <person name="Zhu Y."/>
            <person name="Wu F."/>
            <person name="Chen Y."/>
            <person name="Wang J."/>
            <person name="Peng C."/>
            <person name="Meng J."/>
            <person name="Yang L."/>
            <person name="Liu J."/>
            <person name="Wen B."/>
            <person name="Zhang N."/>
            <person name="Huang Z."/>
            <person name="Zhu Q."/>
            <person name="Feng Y."/>
            <person name="Mount A."/>
            <person name="Hedgecock D."/>
            <person name="Xu Z."/>
            <person name="Liu Y."/>
            <person name="Domazet-Loso T."/>
            <person name="Du Y."/>
            <person name="Sun X."/>
            <person name="Zhang S."/>
            <person name="Liu B."/>
            <person name="Cheng P."/>
            <person name="Jiang X."/>
            <person name="Li J."/>
            <person name="Fan D."/>
            <person name="Wang W."/>
            <person name="Fu W."/>
            <person name="Wang T."/>
            <person name="Wang B."/>
            <person name="Zhang J."/>
            <person name="Peng Z."/>
            <person name="Li Y."/>
            <person name="Li N."/>
            <person name="Wang J."/>
            <person name="Chen M."/>
            <person name="He Y."/>
            <person name="Tan F."/>
            <person name="Song X."/>
            <person name="Zheng Q."/>
            <person name="Huang R."/>
            <person name="Yang H."/>
            <person name="Du X."/>
            <person name="Chen L."/>
            <person name="Yang M."/>
            <person name="Gaffney P.M."/>
            <person name="Wang S."/>
            <person name="Luo L."/>
            <person name="She Z."/>
            <person name="Ming Y."/>
            <person name="Huang W."/>
            <person name="Zhang S."/>
            <person name="Huang B."/>
            <person name="Zhang Y."/>
            <person name="Qu T."/>
            <person name="Ni P."/>
            <person name="Miao G."/>
            <person name="Wang J."/>
            <person name="Wang Q."/>
            <person name="Steinberg C.E."/>
            <person name="Wang H."/>
            <person name="Li N."/>
            <person name="Qian L."/>
            <person name="Zhang G."/>
            <person name="Li Y."/>
            <person name="Yang H."/>
            <person name="Liu X."/>
            <person name="Wang J."/>
            <person name="Yin Y."/>
            <person name="Wang J."/>
        </authorList>
    </citation>
    <scope>NUCLEOTIDE SEQUENCE [LARGE SCALE GENOMIC DNA]</scope>
    <source>
        <strain evidence="2">05x7-T-G4-1.051#20</strain>
    </source>
</reference>
<accession>K1PJN3</accession>
<evidence type="ECO:0000256" key="1">
    <source>
        <dbReference type="SAM" id="MobiDB-lite"/>
    </source>
</evidence>
<proteinExistence type="predicted"/>
<dbReference type="AlphaFoldDB" id="K1PJN3"/>
<dbReference type="HOGENOM" id="CLU_415770_0_0_1"/>
<feature type="region of interest" description="Disordered" evidence="1">
    <location>
        <begin position="1"/>
        <end position="26"/>
    </location>
</feature>
<organism evidence="2">
    <name type="scientific">Magallana gigas</name>
    <name type="common">Pacific oyster</name>
    <name type="synonym">Crassostrea gigas</name>
    <dbReference type="NCBI Taxonomy" id="29159"/>
    <lineage>
        <taxon>Eukaryota</taxon>
        <taxon>Metazoa</taxon>
        <taxon>Spiralia</taxon>
        <taxon>Lophotrochozoa</taxon>
        <taxon>Mollusca</taxon>
        <taxon>Bivalvia</taxon>
        <taxon>Autobranchia</taxon>
        <taxon>Pteriomorphia</taxon>
        <taxon>Ostreida</taxon>
        <taxon>Ostreoidea</taxon>
        <taxon>Ostreidae</taxon>
        <taxon>Magallana</taxon>
    </lineage>
</organism>
<evidence type="ECO:0000313" key="2">
    <source>
        <dbReference type="EMBL" id="EKC24212.1"/>
    </source>
</evidence>
<dbReference type="PANTHER" id="PTHR16155:SF19">
    <property type="entry name" value="DED DOMAIN-CONTAINING PROTEIN"/>
    <property type="match status" value="1"/>
</dbReference>
<gene>
    <name evidence="2" type="ORF">CGI_10005168</name>
</gene>
<dbReference type="PANTHER" id="PTHR16155">
    <property type="entry name" value="DED DOMAIN-CONTAINING PROTEIN"/>
    <property type="match status" value="1"/>
</dbReference>